<dbReference type="GO" id="GO:0016787">
    <property type="term" value="F:hydrolase activity"/>
    <property type="evidence" value="ECO:0007669"/>
    <property type="project" value="UniProtKB-KW"/>
</dbReference>
<dbReference type="InterPro" id="IPR023214">
    <property type="entry name" value="HAD_sf"/>
</dbReference>
<dbReference type="Pfam" id="PF00702">
    <property type="entry name" value="Hydrolase"/>
    <property type="match status" value="1"/>
</dbReference>
<dbReference type="AlphaFoldDB" id="A0A4R5QDY0"/>
<evidence type="ECO:0000313" key="1">
    <source>
        <dbReference type="EMBL" id="TDH61043.1"/>
    </source>
</evidence>
<dbReference type="RefSeq" id="WP_133290168.1">
    <property type="nucleotide sequence ID" value="NZ_SMSJ01000027.1"/>
</dbReference>
<dbReference type="Gene3D" id="3.40.50.1000">
    <property type="entry name" value="HAD superfamily/HAD-like"/>
    <property type="match status" value="1"/>
</dbReference>
<gene>
    <name evidence="1" type="ORF">E2C06_18885</name>
</gene>
<dbReference type="SUPFAM" id="SSF56784">
    <property type="entry name" value="HAD-like"/>
    <property type="match status" value="1"/>
</dbReference>
<sequence length="703" mass="77153">MSATTEAAPRRRVDLGWRIRHRLRRAAAPRPPATEALPFAELATRLDADEAPVIAFDIFDTLLRRTVTPEHVKRLALDRLARRLALPLDAAALYALRHRIEAELCRANADRHGELEFRHDDMARALHAELRAAGTLGLPEDAAGFAAALLACEMAVEAEVLQPVPEAVAALDHLRQRGRRIAVVSDFYLPGASLRRLLAGCGIALDAVPLFVSCDRMASKRSGRLYAAVLQELGICGADLLMVGDNPHSDGVMALAAGCRSLLVDAAAQHAFYARAEAGATAPAVARQAWDAPLRERGLLLAAPSLVLFIERLYAAARRDGRRELFFLAREGQPLLRLFERYQDLLGLEGPDRIACHYLLASRRACFIASLRPLPDEDFAGLFRQYRRISLGEFLASLRIPEDAAARIAAALGTTLDRVEADFPTSGCYARLRALPAFADDFEALRRTQRDNLRTYLASFGTDPARDGLALVDVGWKGTIQDFIAAALGPAVPVLGYYLGLLAAGQPLAGKQGLLFSDAGGQSAGFRVLAENRSLFEILLCADHGSALSYDRSQDGGIVPRLEEAPEEAAYLRDQVAPVADRVLRAAEALLRARLRYAVADRHWLDFVLDRHAGLVFRPWDAAAGWLLRAKHRENFGVFRLSGFTAGAAPPLLARMRYSAGVLVRPRQALESSFWPALTLYLRSGRLLAEAYAWRQRRRAQRA</sequence>
<dbReference type="OrthoDB" id="7215643at2"/>
<dbReference type="EMBL" id="SMSJ01000027">
    <property type="protein sequence ID" value="TDH61043.1"/>
    <property type="molecule type" value="Genomic_DNA"/>
</dbReference>
<keyword evidence="1" id="KW-0378">Hydrolase</keyword>
<organism evidence="1 2">
    <name type="scientific">Dankookia rubra</name>
    <dbReference type="NCBI Taxonomy" id="1442381"/>
    <lineage>
        <taxon>Bacteria</taxon>
        <taxon>Pseudomonadati</taxon>
        <taxon>Pseudomonadota</taxon>
        <taxon>Alphaproteobacteria</taxon>
        <taxon>Acetobacterales</taxon>
        <taxon>Roseomonadaceae</taxon>
        <taxon>Dankookia</taxon>
    </lineage>
</organism>
<dbReference type="Proteomes" id="UP000295096">
    <property type="component" value="Unassembled WGS sequence"/>
</dbReference>
<name>A0A4R5QDY0_9PROT</name>
<evidence type="ECO:0000313" key="2">
    <source>
        <dbReference type="Proteomes" id="UP000295096"/>
    </source>
</evidence>
<protein>
    <submittedName>
        <fullName evidence="1">HAD family hydrolase</fullName>
    </submittedName>
</protein>
<comment type="caution">
    <text evidence="1">The sequence shown here is derived from an EMBL/GenBank/DDBJ whole genome shotgun (WGS) entry which is preliminary data.</text>
</comment>
<dbReference type="CDD" id="cd01427">
    <property type="entry name" value="HAD_like"/>
    <property type="match status" value="1"/>
</dbReference>
<accession>A0A4R5QDY0</accession>
<dbReference type="InterPro" id="IPR036412">
    <property type="entry name" value="HAD-like_sf"/>
</dbReference>
<reference evidence="1 2" key="1">
    <citation type="journal article" date="2016" name="J. Microbiol.">
        <title>Dankookia rubra gen. nov., sp. nov., an alphaproteobacterium isolated from sediment of a shallow stream.</title>
        <authorList>
            <person name="Kim W.H."/>
            <person name="Kim D.H."/>
            <person name="Kang K."/>
            <person name="Ahn T.Y."/>
        </authorList>
    </citation>
    <scope>NUCLEOTIDE SEQUENCE [LARGE SCALE GENOMIC DNA]</scope>
    <source>
        <strain evidence="1 2">JCM30602</strain>
    </source>
</reference>
<keyword evidence="2" id="KW-1185">Reference proteome</keyword>
<proteinExistence type="predicted"/>